<feature type="transmembrane region" description="Helical" evidence="2">
    <location>
        <begin position="48"/>
        <end position="65"/>
    </location>
</feature>
<evidence type="ECO:0000313" key="4">
    <source>
        <dbReference type="EMBL" id="XDU67121.1"/>
    </source>
</evidence>
<evidence type="ECO:0000256" key="2">
    <source>
        <dbReference type="SAM" id="Phobius"/>
    </source>
</evidence>
<evidence type="ECO:0000256" key="3">
    <source>
        <dbReference type="SAM" id="SignalP"/>
    </source>
</evidence>
<dbReference type="KEGG" id="lrug:AB8B22_01550"/>
<feature type="transmembrane region" description="Helical" evidence="2">
    <location>
        <begin position="141"/>
        <end position="166"/>
    </location>
</feature>
<name>A0AB39VGR5_9FUSO</name>
<gene>
    <name evidence="4" type="ORF">AB8B22_01550</name>
</gene>
<sequence>MKIKKFFGKRFILALIFLMNSTLFANFESDTFSKIFKEYTLRGNDIISNFIDSIYFGGIILYRGISFKISQIFGYILLFFMIINILQIILKNVGQIDIYGIFKMIIPTFVINLFISFMLVTPFHYSLKFGFGKNQFYKNKIFSGTFLTYFVESIFSMFYKFGILFFGDTSFLNTTPGKISKIFLTKPFEILKDILQKMTLSGIFEMIIKIMILIFCMWIISRILSKFVGNIFTALILSSVSTIYIIFLTLDSTKKIGFEGIKLIIKQAVTLFISVAIMGIIYQILNTISISSSIDGIAAFSVIILVLQKIMWNISNVVNSILDGAGIGKEKESKKEKEENLKFNEKDKKNEKNKDLEIKVKNKNNLSKKIREKMIRREQNKDLKIKVKNKNSLSKEIREKVIRREKIKI</sequence>
<proteinExistence type="predicted"/>
<keyword evidence="2" id="KW-1133">Transmembrane helix</keyword>
<feature type="coiled-coil region" evidence="1">
    <location>
        <begin position="334"/>
        <end position="373"/>
    </location>
</feature>
<dbReference type="AlphaFoldDB" id="A0AB39VGR5"/>
<keyword evidence="2" id="KW-0472">Membrane</keyword>
<keyword evidence="3" id="KW-0732">Signal</keyword>
<feature type="transmembrane region" description="Helical" evidence="2">
    <location>
        <begin position="227"/>
        <end position="247"/>
    </location>
</feature>
<dbReference type="EMBL" id="CP165644">
    <property type="protein sequence ID" value="XDU67121.1"/>
    <property type="molecule type" value="Genomic_DNA"/>
</dbReference>
<organism evidence="4">
    <name type="scientific">Leptotrichia rugosa</name>
    <dbReference type="NCBI Taxonomy" id="3239302"/>
    <lineage>
        <taxon>Bacteria</taxon>
        <taxon>Fusobacteriati</taxon>
        <taxon>Fusobacteriota</taxon>
        <taxon>Fusobacteriia</taxon>
        <taxon>Fusobacteriales</taxon>
        <taxon>Leptotrichiaceae</taxon>
        <taxon>Leptotrichia</taxon>
    </lineage>
</organism>
<keyword evidence="2" id="KW-0812">Transmembrane</keyword>
<evidence type="ECO:0000256" key="1">
    <source>
        <dbReference type="SAM" id="Coils"/>
    </source>
</evidence>
<feature type="transmembrane region" description="Helical" evidence="2">
    <location>
        <begin position="96"/>
        <end position="120"/>
    </location>
</feature>
<feature type="transmembrane region" description="Helical" evidence="2">
    <location>
        <begin position="72"/>
        <end position="90"/>
    </location>
</feature>
<feature type="chain" id="PRO_5044282788" evidence="3">
    <location>
        <begin position="26"/>
        <end position="409"/>
    </location>
</feature>
<feature type="transmembrane region" description="Helical" evidence="2">
    <location>
        <begin position="267"/>
        <end position="285"/>
    </location>
</feature>
<keyword evidence="1" id="KW-0175">Coiled coil</keyword>
<feature type="transmembrane region" description="Helical" evidence="2">
    <location>
        <begin position="198"/>
        <end position="220"/>
    </location>
</feature>
<reference evidence="4" key="1">
    <citation type="submission" date="2024-07" db="EMBL/GenBank/DDBJ databases">
        <authorList>
            <person name="Li X.-J."/>
            <person name="Wang X."/>
        </authorList>
    </citation>
    <scope>NUCLEOTIDE SEQUENCE</scope>
    <source>
        <strain evidence="4">HSP-334</strain>
    </source>
</reference>
<feature type="signal peptide" evidence="3">
    <location>
        <begin position="1"/>
        <end position="25"/>
    </location>
</feature>
<dbReference type="RefSeq" id="WP_369711343.1">
    <property type="nucleotide sequence ID" value="NZ_CP165644.1"/>
</dbReference>
<protein>
    <submittedName>
        <fullName evidence="4">Uncharacterized protein</fullName>
    </submittedName>
</protein>
<accession>A0AB39VGR5</accession>